<organism evidence="3 4">
    <name type="scientific">Mucilaginibacter ginkgonis</name>
    <dbReference type="NCBI Taxonomy" id="2682091"/>
    <lineage>
        <taxon>Bacteria</taxon>
        <taxon>Pseudomonadati</taxon>
        <taxon>Bacteroidota</taxon>
        <taxon>Sphingobacteriia</taxon>
        <taxon>Sphingobacteriales</taxon>
        <taxon>Sphingobacteriaceae</taxon>
        <taxon>Mucilaginibacter</taxon>
    </lineage>
</organism>
<protein>
    <submittedName>
        <fullName evidence="3">Uncharacterized protein</fullName>
    </submittedName>
</protein>
<dbReference type="AlphaFoldDB" id="A0A7T7F936"/>
<gene>
    <name evidence="3" type="ORF">GO620_012705</name>
</gene>
<dbReference type="Proteomes" id="UP000429232">
    <property type="component" value="Chromosome"/>
</dbReference>
<feature type="compositionally biased region" description="Basic and acidic residues" evidence="1">
    <location>
        <begin position="149"/>
        <end position="166"/>
    </location>
</feature>
<feature type="chain" id="PRO_5031346462" evidence="2">
    <location>
        <begin position="23"/>
        <end position="166"/>
    </location>
</feature>
<keyword evidence="4" id="KW-1185">Reference proteome</keyword>
<dbReference type="KEGG" id="mgik:GO620_012705"/>
<evidence type="ECO:0000313" key="3">
    <source>
        <dbReference type="EMBL" id="QQL49034.1"/>
    </source>
</evidence>
<reference evidence="3 4" key="1">
    <citation type="submission" date="2020-12" db="EMBL/GenBank/DDBJ databases">
        <title>HMF7856_wgs.fasta genome submission.</title>
        <authorList>
            <person name="Kang H."/>
            <person name="Kim H."/>
            <person name="Joh K."/>
        </authorList>
    </citation>
    <scope>NUCLEOTIDE SEQUENCE [LARGE SCALE GENOMIC DNA]</scope>
    <source>
        <strain evidence="3 4">HMF7856</strain>
    </source>
</reference>
<dbReference type="EMBL" id="CP066775">
    <property type="protein sequence ID" value="QQL49034.1"/>
    <property type="molecule type" value="Genomic_DNA"/>
</dbReference>
<dbReference type="RefSeq" id="WP_198173582.1">
    <property type="nucleotide sequence ID" value="NZ_CP066775.1"/>
</dbReference>
<evidence type="ECO:0000256" key="1">
    <source>
        <dbReference type="SAM" id="MobiDB-lite"/>
    </source>
</evidence>
<proteinExistence type="predicted"/>
<name>A0A7T7F936_9SPHI</name>
<keyword evidence="2" id="KW-0732">Signal</keyword>
<sequence length="166" mass="19095">MKKLLFVLALAASTLTFKQADAQLRVSLNFNIGNQPAWGPTGYDRADYYYLPDIDTYYSVNNHDYVYNNGGQWIHSGSLPARYSNYDLYNGYKVVVNEPNPWLHAATYRTKYAGYRDRRGQAVIRDSRDNKYRNHWNGPGNNGRGNAYGHDRDHGRGHDDHGRGHH</sequence>
<evidence type="ECO:0000313" key="4">
    <source>
        <dbReference type="Proteomes" id="UP000429232"/>
    </source>
</evidence>
<feature type="region of interest" description="Disordered" evidence="1">
    <location>
        <begin position="124"/>
        <end position="166"/>
    </location>
</feature>
<feature type="signal peptide" evidence="2">
    <location>
        <begin position="1"/>
        <end position="22"/>
    </location>
</feature>
<evidence type="ECO:0000256" key="2">
    <source>
        <dbReference type="SAM" id="SignalP"/>
    </source>
</evidence>
<accession>A0A7T7F936</accession>